<dbReference type="EMBL" id="GGMS01013600">
    <property type="protein sequence ID" value="MBY82803.1"/>
    <property type="molecule type" value="Transcribed_RNA"/>
</dbReference>
<evidence type="ECO:0000313" key="2">
    <source>
        <dbReference type="EMBL" id="MBY82803.1"/>
    </source>
</evidence>
<dbReference type="PANTHER" id="PTHR47027">
    <property type="entry name" value="REVERSE TRANSCRIPTASE DOMAIN-CONTAINING PROTEIN"/>
    <property type="match status" value="1"/>
</dbReference>
<evidence type="ECO:0000259" key="1">
    <source>
        <dbReference type="PROSITE" id="PS50878"/>
    </source>
</evidence>
<proteinExistence type="predicted"/>
<dbReference type="Pfam" id="PF00078">
    <property type="entry name" value="RVT_1"/>
    <property type="match status" value="1"/>
</dbReference>
<dbReference type="InterPro" id="IPR043502">
    <property type="entry name" value="DNA/RNA_pol_sf"/>
</dbReference>
<dbReference type="OrthoDB" id="6625104at2759"/>
<dbReference type="InterPro" id="IPR043128">
    <property type="entry name" value="Rev_trsase/Diguanyl_cyclase"/>
</dbReference>
<dbReference type="GO" id="GO:0071897">
    <property type="term" value="P:DNA biosynthetic process"/>
    <property type="evidence" value="ECO:0007669"/>
    <property type="project" value="UniProtKB-ARBA"/>
</dbReference>
<organism evidence="2">
    <name type="scientific">Sipha flava</name>
    <name type="common">yellow sugarcane aphid</name>
    <dbReference type="NCBI Taxonomy" id="143950"/>
    <lineage>
        <taxon>Eukaryota</taxon>
        <taxon>Metazoa</taxon>
        <taxon>Ecdysozoa</taxon>
        <taxon>Arthropoda</taxon>
        <taxon>Hexapoda</taxon>
        <taxon>Insecta</taxon>
        <taxon>Pterygota</taxon>
        <taxon>Neoptera</taxon>
        <taxon>Paraneoptera</taxon>
        <taxon>Hemiptera</taxon>
        <taxon>Sternorrhyncha</taxon>
        <taxon>Aphidomorpha</taxon>
        <taxon>Aphidoidea</taxon>
        <taxon>Aphididae</taxon>
        <taxon>Sipha</taxon>
    </lineage>
</organism>
<feature type="domain" description="Reverse transcriptase" evidence="1">
    <location>
        <begin position="1"/>
        <end position="90"/>
    </location>
</feature>
<dbReference type="PROSITE" id="PS50878">
    <property type="entry name" value="RT_POL"/>
    <property type="match status" value="1"/>
</dbReference>
<reference evidence="2" key="1">
    <citation type="submission" date="2018-04" db="EMBL/GenBank/DDBJ databases">
        <title>Transcriptome assembly of Sipha flava.</title>
        <authorList>
            <person name="Scully E.D."/>
            <person name="Geib S.M."/>
            <person name="Palmer N.A."/>
            <person name="Koch K."/>
            <person name="Bradshaw J."/>
            <person name="Heng-Moss T."/>
            <person name="Sarath G."/>
        </authorList>
    </citation>
    <scope>NUCLEOTIDE SEQUENCE</scope>
</reference>
<dbReference type="PANTHER" id="PTHR47027:SF29">
    <property type="entry name" value="C2H2-TYPE DOMAIN-CONTAINING PROTEIN"/>
    <property type="match status" value="1"/>
</dbReference>
<gene>
    <name evidence="2" type="primary">F52C9.6_7</name>
    <name evidence="2" type="ORF">g.144360</name>
</gene>
<accession>A0A2S2QYR0</accession>
<dbReference type="SUPFAM" id="SSF56672">
    <property type="entry name" value="DNA/RNA polymerases"/>
    <property type="match status" value="1"/>
</dbReference>
<name>A0A2S2QYR0_9HEMI</name>
<dbReference type="AlphaFoldDB" id="A0A2S2QYR0"/>
<protein>
    <submittedName>
        <fullName evidence="2">Uncharacterized transposon-derived protein F52C9.6</fullName>
    </submittedName>
</protein>
<dbReference type="InterPro" id="IPR000477">
    <property type="entry name" value="RT_dom"/>
</dbReference>
<sequence length="231" mass="27153">MQEDREMEILGHSTLLAYADDFILFGKSKMELEGTVRKLILSSKKMGLKINENKTKYMLMSRRPTPLQNVSIDHFSFEQVENFKYLGANINHKNNMHNEINSRISAANRGYHAMRKMFTSKLLSRDTKKKLYIAYLRPIVMYGYEKWSTTQGDENKLLTFDRKILRKIYGPILNPSTGVYERRKNADLNSLFKTTNLKDFLRSKRLEWAGHVWRAEGKLIRQVLINKPNKK</sequence>
<dbReference type="Gene3D" id="3.30.70.270">
    <property type="match status" value="1"/>
</dbReference>